<dbReference type="OrthoDB" id="9807970at2"/>
<evidence type="ECO:0000313" key="7">
    <source>
        <dbReference type="EMBL" id="TXL73613.1"/>
    </source>
</evidence>
<dbReference type="RefSeq" id="WP_147848887.1">
    <property type="nucleotide sequence ID" value="NZ_VDUZ01000024.1"/>
</dbReference>
<organism evidence="7 8">
    <name type="scientific">Vineibacter terrae</name>
    <dbReference type="NCBI Taxonomy" id="2586908"/>
    <lineage>
        <taxon>Bacteria</taxon>
        <taxon>Pseudomonadati</taxon>
        <taxon>Pseudomonadota</taxon>
        <taxon>Alphaproteobacteria</taxon>
        <taxon>Hyphomicrobiales</taxon>
        <taxon>Vineibacter</taxon>
    </lineage>
</organism>
<keyword evidence="4 6" id="KW-1133">Transmembrane helix</keyword>
<comment type="caution">
    <text evidence="7">The sequence shown here is derived from an EMBL/GenBank/DDBJ whole genome shotgun (WGS) entry which is preliminary data.</text>
</comment>
<keyword evidence="3 6" id="KW-0812">Transmembrane</keyword>
<evidence type="ECO:0000256" key="1">
    <source>
        <dbReference type="ARBA" id="ARBA00004141"/>
    </source>
</evidence>
<dbReference type="Pfam" id="PF03741">
    <property type="entry name" value="TerC"/>
    <property type="match status" value="1"/>
</dbReference>
<dbReference type="InterPro" id="IPR005496">
    <property type="entry name" value="Integral_membrane_TerC"/>
</dbReference>
<name>A0A5C8PJN6_9HYPH</name>
<proteinExistence type="inferred from homology"/>
<feature type="transmembrane region" description="Helical" evidence="6">
    <location>
        <begin position="12"/>
        <end position="34"/>
    </location>
</feature>
<evidence type="ECO:0000256" key="3">
    <source>
        <dbReference type="ARBA" id="ARBA00022692"/>
    </source>
</evidence>
<reference evidence="7 8" key="1">
    <citation type="submission" date="2019-06" db="EMBL/GenBank/DDBJ databases">
        <title>New taxonomy in bacterial strain CC-CFT640, isolated from vineyard.</title>
        <authorList>
            <person name="Lin S.-Y."/>
            <person name="Tsai C.-F."/>
            <person name="Young C.-C."/>
        </authorList>
    </citation>
    <scope>NUCLEOTIDE SEQUENCE [LARGE SCALE GENOMIC DNA]</scope>
    <source>
        <strain evidence="7 8">CC-CFT640</strain>
    </source>
</reference>
<dbReference type="PANTHER" id="PTHR30238:SF4">
    <property type="entry name" value="SLL1022 PROTEIN"/>
    <property type="match status" value="1"/>
</dbReference>
<keyword evidence="8" id="KW-1185">Reference proteome</keyword>
<feature type="transmembrane region" description="Helical" evidence="6">
    <location>
        <begin position="212"/>
        <end position="231"/>
    </location>
</feature>
<evidence type="ECO:0000256" key="4">
    <source>
        <dbReference type="ARBA" id="ARBA00022989"/>
    </source>
</evidence>
<gene>
    <name evidence="7" type="ORF">FHP25_20770</name>
</gene>
<evidence type="ECO:0000256" key="2">
    <source>
        <dbReference type="ARBA" id="ARBA00007511"/>
    </source>
</evidence>
<feature type="transmembrane region" description="Helical" evidence="6">
    <location>
        <begin position="46"/>
        <end position="67"/>
    </location>
</feature>
<evidence type="ECO:0000256" key="6">
    <source>
        <dbReference type="SAM" id="Phobius"/>
    </source>
</evidence>
<comment type="similarity">
    <text evidence="2">Belongs to the TerC family.</text>
</comment>
<dbReference type="InterPro" id="IPR022301">
    <property type="entry name" value="Integral_membrane_YjbE"/>
</dbReference>
<dbReference type="PANTHER" id="PTHR30238">
    <property type="entry name" value="MEMBRANE BOUND PREDICTED REDOX MODULATOR"/>
    <property type="match status" value="1"/>
</dbReference>
<evidence type="ECO:0000256" key="5">
    <source>
        <dbReference type="ARBA" id="ARBA00023136"/>
    </source>
</evidence>
<accession>A0A5C8PJN6</accession>
<dbReference type="GO" id="GO:0016020">
    <property type="term" value="C:membrane"/>
    <property type="evidence" value="ECO:0007669"/>
    <property type="project" value="UniProtKB-SubCell"/>
</dbReference>
<feature type="transmembrane region" description="Helical" evidence="6">
    <location>
        <begin position="165"/>
        <end position="181"/>
    </location>
</feature>
<dbReference type="Proteomes" id="UP000321638">
    <property type="component" value="Unassembled WGS sequence"/>
</dbReference>
<dbReference type="EMBL" id="VDUZ01000024">
    <property type="protein sequence ID" value="TXL73613.1"/>
    <property type="molecule type" value="Genomic_DNA"/>
</dbReference>
<sequence>MPDLASAVFWLALGKIIVANIILSGDNAVVIAMACRNLSDQHRKPAIIGGSLGAIVLRVIFVFMITWLLSIPYLKLLGGALLLWIGVKLLNEDEGEGEGGVKASASLWGAVWTIIVADAIMSLDNAIAIAAAANNDGVLIMLGLIISIPIIIFGSTLLTAILQRYPVLVVIGGALLGWIGGEVMATDGKPPNADVAPPGTIAAWLEHHIPHAEHVCAAAGAVFVVVLGMYLSRRRKPHDAIDLAERKDD</sequence>
<evidence type="ECO:0000313" key="8">
    <source>
        <dbReference type="Proteomes" id="UP000321638"/>
    </source>
</evidence>
<dbReference type="AlphaFoldDB" id="A0A5C8PJN6"/>
<protein>
    <submittedName>
        <fullName evidence="7">YjbE family putative metal transport protein</fullName>
    </submittedName>
</protein>
<comment type="subcellular location">
    <subcellularLocation>
        <location evidence="1">Membrane</location>
        <topology evidence="1">Multi-pass membrane protein</topology>
    </subcellularLocation>
</comment>
<keyword evidence="5 6" id="KW-0472">Membrane</keyword>
<dbReference type="NCBIfam" id="TIGR03717">
    <property type="entry name" value="R_switched_YjbE"/>
    <property type="match status" value="1"/>
</dbReference>
<feature type="transmembrane region" description="Helical" evidence="6">
    <location>
        <begin position="138"/>
        <end position="158"/>
    </location>
</feature>